<keyword evidence="2" id="KW-0238">DNA-binding</keyword>
<dbReference type="CDD" id="cd01392">
    <property type="entry name" value="HTH_LacI"/>
    <property type="match status" value="1"/>
</dbReference>
<protein>
    <submittedName>
        <fullName evidence="5">LacI family transcriptional regulator</fullName>
    </submittedName>
</protein>
<dbReference type="OrthoDB" id="43195at2"/>
<dbReference type="PRINTS" id="PR00036">
    <property type="entry name" value="HTHLACI"/>
</dbReference>
<dbReference type="Gene3D" id="1.10.260.40">
    <property type="entry name" value="lambda repressor-like DNA-binding domains"/>
    <property type="match status" value="1"/>
</dbReference>
<dbReference type="RefSeq" id="WP_107551722.1">
    <property type="nucleotide sequence ID" value="NZ_CABIWF010000001.1"/>
</dbReference>
<dbReference type="GO" id="GO:0003700">
    <property type="term" value="F:DNA-binding transcription factor activity"/>
    <property type="evidence" value="ECO:0007669"/>
    <property type="project" value="TreeGrafter"/>
</dbReference>
<dbReference type="InterPro" id="IPR046335">
    <property type="entry name" value="LacI/GalR-like_sensor"/>
</dbReference>
<organism evidence="5 6">
    <name type="scientific">Staphylococcus xylosus</name>
    <dbReference type="NCBI Taxonomy" id="1288"/>
    <lineage>
        <taxon>Bacteria</taxon>
        <taxon>Bacillati</taxon>
        <taxon>Bacillota</taxon>
        <taxon>Bacilli</taxon>
        <taxon>Bacillales</taxon>
        <taxon>Staphylococcaceae</taxon>
        <taxon>Staphylococcus</taxon>
    </lineage>
</organism>
<dbReference type="AlphaFoldDB" id="A0A418INU1"/>
<dbReference type="InterPro" id="IPR028082">
    <property type="entry name" value="Peripla_BP_I"/>
</dbReference>
<evidence type="ECO:0000259" key="4">
    <source>
        <dbReference type="PROSITE" id="PS50932"/>
    </source>
</evidence>
<name>A0A418INU1_STAXY</name>
<evidence type="ECO:0000313" key="5">
    <source>
        <dbReference type="EMBL" id="RIN10993.1"/>
    </source>
</evidence>
<comment type="caution">
    <text evidence="5">The sequence shown here is derived from an EMBL/GenBank/DDBJ whole genome shotgun (WGS) entry which is preliminary data.</text>
</comment>
<evidence type="ECO:0000313" key="6">
    <source>
        <dbReference type="Proteomes" id="UP000285567"/>
    </source>
</evidence>
<dbReference type="Proteomes" id="UP000285567">
    <property type="component" value="Unassembled WGS sequence"/>
</dbReference>
<reference evidence="5 6" key="1">
    <citation type="journal article" date="2016" name="Front. Microbiol.">
        <title>Comprehensive Phylogenetic Analysis of Bovine Non-aureus Staphylococci Species Based on Whole-Genome Sequencing.</title>
        <authorList>
            <person name="Naushad S."/>
            <person name="Barkema H.W."/>
            <person name="Luby C."/>
            <person name="Condas L.A."/>
            <person name="Nobrega D.B."/>
            <person name="Carson D.A."/>
            <person name="De Buck J."/>
        </authorList>
    </citation>
    <scope>NUCLEOTIDE SEQUENCE [LARGE SCALE GENOMIC DNA]</scope>
    <source>
        <strain evidence="5 6">SNUC 102</strain>
    </source>
</reference>
<dbReference type="SUPFAM" id="SSF53822">
    <property type="entry name" value="Periplasmic binding protein-like I"/>
    <property type="match status" value="1"/>
</dbReference>
<dbReference type="EMBL" id="QXUL01000028">
    <property type="protein sequence ID" value="RIN10993.1"/>
    <property type="molecule type" value="Genomic_DNA"/>
</dbReference>
<dbReference type="InterPro" id="IPR010982">
    <property type="entry name" value="Lambda_DNA-bd_dom_sf"/>
</dbReference>
<dbReference type="Pfam" id="PF13377">
    <property type="entry name" value="Peripla_BP_3"/>
    <property type="match status" value="1"/>
</dbReference>
<dbReference type="PANTHER" id="PTHR30146">
    <property type="entry name" value="LACI-RELATED TRANSCRIPTIONAL REPRESSOR"/>
    <property type="match status" value="1"/>
</dbReference>
<evidence type="ECO:0000256" key="3">
    <source>
        <dbReference type="ARBA" id="ARBA00023163"/>
    </source>
</evidence>
<keyword evidence="6" id="KW-1185">Reference proteome</keyword>
<dbReference type="PANTHER" id="PTHR30146:SF109">
    <property type="entry name" value="HTH-TYPE TRANSCRIPTIONAL REGULATOR GALS"/>
    <property type="match status" value="1"/>
</dbReference>
<dbReference type="InterPro" id="IPR000843">
    <property type="entry name" value="HTH_LacI"/>
</dbReference>
<proteinExistence type="predicted"/>
<gene>
    <name evidence="5" type="ORF">BU097_06835</name>
</gene>
<sequence>MVTIKDIAQAANVSASTVSRVIRGNPRISTHTREKVKATMKAFNYQPNQAARTLATKQSNTIGIIQKSASIEDSQNPFVIDVLSGIFSECKNHGYSTISTTNNETIGIELEVQEMIHYHSVDGFIVLYSKKDDPIIDILKAHAMPYVIIGKSLTNDGIIHIDNDNVSASQSLTRLLIDKGHNKFLFVAETGDYEVVKDRVAGHLKAIEQAGSLTEIVYFDKNRQHIRSFFQELIKYRTLPTIVITTDTLLNHLILSVFYELKLHIPTDIQTATFNDSYLNVFASPPQTTVNIYPKSLGEVAAESVINVIQGHDIVDFNKLIQTTIIERDSTTTIQGV</sequence>
<dbReference type="SUPFAM" id="SSF47413">
    <property type="entry name" value="lambda repressor-like DNA-binding domains"/>
    <property type="match status" value="1"/>
</dbReference>
<dbReference type="SMART" id="SM00354">
    <property type="entry name" value="HTH_LACI"/>
    <property type="match status" value="1"/>
</dbReference>
<keyword evidence="1" id="KW-0805">Transcription regulation</keyword>
<dbReference type="GO" id="GO:0000976">
    <property type="term" value="F:transcription cis-regulatory region binding"/>
    <property type="evidence" value="ECO:0007669"/>
    <property type="project" value="TreeGrafter"/>
</dbReference>
<dbReference type="Pfam" id="PF00356">
    <property type="entry name" value="LacI"/>
    <property type="match status" value="1"/>
</dbReference>
<keyword evidence="3" id="KW-0804">Transcription</keyword>
<dbReference type="PROSITE" id="PS50932">
    <property type="entry name" value="HTH_LACI_2"/>
    <property type="match status" value="1"/>
</dbReference>
<feature type="domain" description="HTH lacI-type" evidence="4">
    <location>
        <begin position="2"/>
        <end position="56"/>
    </location>
</feature>
<dbReference type="PROSITE" id="PS00356">
    <property type="entry name" value="HTH_LACI_1"/>
    <property type="match status" value="1"/>
</dbReference>
<dbReference type="Gene3D" id="3.40.50.2300">
    <property type="match status" value="2"/>
</dbReference>
<evidence type="ECO:0000256" key="1">
    <source>
        <dbReference type="ARBA" id="ARBA00023015"/>
    </source>
</evidence>
<dbReference type="CDD" id="cd06294">
    <property type="entry name" value="PBP1_MalR-like"/>
    <property type="match status" value="1"/>
</dbReference>
<evidence type="ECO:0000256" key="2">
    <source>
        <dbReference type="ARBA" id="ARBA00023125"/>
    </source>
</evidence>
<accession>A0A418INU1</accession>